<protein>
    <submittedName>
        <fullName evidence="1">Uncharacterized protein</fullName>
    </submittedName>
</protein>
<evidence type="ECO:0000313" key="2">
    <source>
        <dbReference type="Proteomes" id="UP001203212"/>
    </source>
</evidence>
<name>A0ABT0KXE2_9GAMM</name>
<proteinExistence type="predicted"/>
<reference evidence="1 2" key="1">
    <citation type="submission" date="2022-01" db="EMBL/GenBank/DDBJ databases">
        <title>Whole genome-based taxonomy of the Shewanellaceae.</title>
        <authorList>
            <person name="Martin-Rodriguez A.J."/>
        </authorList>
    </citation>
    <scope>NUCLEOTIDE SEQUENCE [LARGE SCALE GENOMIC DNA]</scope>
    <source>
        <strain evidence="1 2">JCM 17801</strain>
    </source>
</reference>
<evidence type="ECO:0000313" key="1">
    <source>
        <dbReference type="EMBL" id="MCL1116044.1"/>
    </source>
</evidence>
<accession>A0ABT0KXE2</accession>
<comment type="caution">
    <text evidence="1">The sequence shown here is derived from an EMBL/GenBank/DDBJ whole genome shotgun (WGS) entry which is preliminary data.</text>
</comment>
<dbReference type="RefSeq" id="WP_188839733.1">
    <property type="nucleotide sequence ID" value="NZ_BMOT01000001.1"/>
</dbReference>
<organism evidence="1 2">
    <name type="scientific">Shewanella aestuarii</name>
    <dbReference type="NCBI Taxonomy" id="1028752"/>
    <lineage>
        <taxon>Bacteria</taxon>
        <taxon>Pseudomonadati</taxon>
        <taxon>Pseudomonadota</taxon>
        <taxon>Gammaproteobacteria</taxon>
        <taxon>Alteromonadales</taxon>
        <taxon>Shewanellaceae</taxon>
        <taxon>Shewanella</taxon>
    </lineage>
</organism>
<sequence>MQLSFAQSKAPSEQPIDLALSFSNIVSDVKMSVEGRDMFMGMIPVLLNTEDQQSYQAQLIYGSCSSDYMVWRATVTFNYQGTTRQVWFDFLADAQPQ</sequence>
<dbReference type="Proteomes" id="UP001203212">
    <property type="component" value="Unassembled WGS sequence"/>
</dbReference>
<gene>
    <name evidence="1" type="ORF">L2689_02140</name>
</gene>
<keyword evidence="2" id="KW-1185">Reference proteome</keyword>
<dbReference type="EMBL" id="JAKILK010000001">
    <property type="protein sequence ID" value="MCL1116044.1"/>
    <property type="molecule type" value="Genomic_DNA"/>
</dbReference>